<proteinExistence type="inferred from homology"/>
<comment type="caution">
    <text evidence="8">The sequence shown here is derived from an EMBL/GenBank/DDBJ whole genome shotgun (WGS) entry which is preliminary data.</text>
</comment>
<evidence type="ECO:0000256" key="1">
    <source>
        <dbReference type="ARBA" id="ARBA00004141"/>
    </source>
</evidence>
<dbReference type="RefSeq" id="WP_301572424.1">
    <property type="nucleotide sequence ID" value="NZ_JAPWIE010000004.1"/>
</dbReference>
<feature type="transmembrane region" description="Helical" evidence="6">
    <location>
        <begin position="155"/>
        <end position="181"/>
    </location>
</feature>
<dbReference type="InterPro" id="IPR047817">
    <property type="entry name" value="ABC2_TM_bact-type"/>
</dbReference>
<comment type="similarity">
    <text evidence="6">Belongs to the ABC-2 integral membrane protein family.</text>
</comment>
<evidence type="ECO:0000256" key="3">
    <source>
        <dbReference type="ARBA" id="ARBA00022989"/>
    </source>
</evidence>
<comment type="subcellular location">
    <subcellularLocation>
        <location evidence="6">Cell membrane</location>
        <topology evidence="6">Multi-pass membrane protein</topology>
    </subcellularLocation>
    <subcellularLocation>
        <location evidence="1">Membrane</location>
        <topology evidence="1">Multi-pass membrane protein</topology>
    </subcellularLocation>
</comment>
<dbReference type="PANTHER" id="PTHR43027:SF1">
    <property type="entry name" value="DOXORUBICIN RESISTANCE ABC TRANSPORTER PERMEASE PROTEIN DRRC-RELATED"/>
    <property type="match status" value="1"/>
</dbReference>
<evidence type="ECO:0000313" key="9">
    <source>
        <dbReference type="Proteomes" id="UP001067235"/>
    </source>
</evidence>
<dbReference type="PIRSF" id="PIRSF006648">
    <property type="entry name" value="DrrB"/>
    <property type="match status" value="1"/>
</dbReference>
<evidence type="ECO:0000256" key="5">
    <source>
        <dbReference type="ARBA" id="ARBA00023251"/>
    </source>
</evidence>
<keyword evidence="9" id="KW-1185">Reference proteome</keyword>
<feature type="domain" description="ABC transmembrane type-2" evidence="7">
    <location>
        <begin position="43"/>
        <end position="270"/>
    </location>
</feature>
<accession>A0ABT4MX46</accession>
<reference evidence="8" key="1">
    <citation type="submission" date="2022-12" db="EMBL/GenBank/DDBJ databases">
        <authorList>
            <person name="Krivoruchko A.V."/>
            <person name="Elkin A."/>
        </authorList>
    </citation>
    <scope>NUCLEOTIDE SEQUENCE</scope>
    <source>
        <strain evidence="8">IEGM 1388</strain>
    </source>
</reference>
<keyword evidence="6" id="KW-0813">Transport</keyword>
<keyword evidence="5" id="KW-0046">Antibiotic resistance</keyword>
<name>A0ABT4MX46_GORRU</name>
<dbReference type="PROSITE" id="PS51012">
    <property type="entry name" value="ABC_TM2"/>
    <property type="match status" value="1"/>
</dbReference>
<dbReference type="Pfam" id="PF01061">
    <property type="entry name" value="ABC2_membrane"/>
    <property type="match status" value="1"/>
</dbReference>
<evidence type="ECO:0000259" key="7">
    <source>
        <dbReference type="PROSITE" id="PS51012"/>
    </source>
</evidence>
<protein>
    <recommendedName>
        <fullName evidence="6">Transport permease protein</fullName>
    </recommendedName>
</protein>
<evidence type="ECO:0000256" key="2">
    <source>
        <dbReference type="ARBA" id="ARBA00022692"/>
    </source>
</evidence>
<dbReference type="Proteomes" id="UP001067235">
    <property type="component" value="Unassembled WGS sequence"/>
</dbReference>
<dbReference type="InterPro" id="IPR013525">
    <property type="entry name" value="ABC2_TM"/>
</dbReference>
<evidence type="ECO:0000313" key="8">
    <source>
        <dbReference type="EMBL" id="MCZ4551583.1"/>
    </source>
</evidence>
<dbReference type="InterPro" id="IPR000412">
    <property type="entry name" value="ABC_2_transport"/>
</dbReference>
<feature type="transmembrane region" description="Helical" evidence="6">
    <location>
        <begin position="188"/>
        <end position="207"/>
    </location>
</feature>
<dbReference type="InterPro" id="IPR052902">
    <property type="entry name" value="ABC-2_transporter"/>
</dbReference>
<keyword evidence="2 6" id="KW-0812">Transmembrane</keyword>
<feature type="transmembrane region" description="Helical" evidence="6">
    <location>
        <begin position="130"/>
        <end position="149"/>
    </location>
</feature>
<keyword evidence="4 6" id="KW-0472">Membrane</keyword>
<dbReference type="EMBL" id="JAPWIE010000004">
    <property type="protein sequence ID" value="MCZ4551583.1"/>
    <property type="molecule type" value="Genomic_DNA"/>
</dbReference>
<feature type="transmembrane region" description="Helical" evidence="6">
    <location>
        <begin position="44"/>
        <end position="64"/>
    </location>
</feature>
<feature type="transmembrane region" description="Helical" evidence="6">
    <location>
        <begin position="76"/>
        <end position="101"/>
    </location>
</feature>
<evidence type="ECO:0000256" key="6">
    <source>
        <dbReference type="RuleBase" id="RU361157"/>
    </source>
</evidence>
<organism evidence="8 9">
    <name type="scientific">Gordonia rubripertincta</name>
    <name type="common">Rhodococcus corallinus</name>
    <dbReference type="NCBI Taxonomy" id="36822"/>
    <lineage>
        <taxon>Bacteria</taxon>
        <taxon>Bacillati</taxon>
        <taxon>Actinomycetota</taxon>
        <taxon>Actinomycetes</taxon>
        <taxon>Mycobacteriales</taxon>
        <taxon>Gordoniaceae</taxon>
        <taxon>Gordonia</taxon>
    </lineage>
</organism>
<keyword evidence="6" id="KW-1003">Cell membrane</keyword>
<keyword evidence="3 6" id="KW-1133">Transmembrane helix</keyword>
<evidence type="ECO:0000256" key="4">
    <source>
        <dbReference type="ARBA" id="ARBA00023136"/>
    </source>
</evidence>
<dbReference type="PANTHER" id="PTHR43027">
    <property type="entry name" value="DOXORUBICIN RESISTANCE ABC TRANSPORTER PERMEASE PROTEIN DRRC-RELATED"/>
    <property type="match status" value="1"/>
</dbReference>
<sequence length="274" mass="28647">MSQTQAESGTANRSSVSRRRVGLGTQTTVHAAALLRAWSRDPAVVVQAIVFPAFLLVMFQLVLGETVTAMGGGDSVYGNVGLVALVGTMFGTISTGLSLTAERESGLLGRLWTLPVPRIGFITGRLVAEIVRTGVGTIVLFVVAIPMGFRFEQGIAFGVAAIGVAMLCSLGWAVLVIALATVSSGKQIVTHLGALFLLMLFFNSGFVPVTEYPGWLQPIVRYQPMSPAIDTMSGLTEGGAVAAPLTLTLLWVAGMTAVFGGLAVRGYRNAAENS</sequence>
<feature type="transmembrane region" description="Helical" evidence="6">
    <location>
        <begin position="241"/>
        <end position="264"/>
    </location>
</feature>
<gene>
    <name evidence="8" type="ORF">O4213_16445</name>
</gene>